<keyword evidence="2" id="KW-0732">Signal</keyword>
<keyword evidence="1" id="KW-0472">Membrane</keyword>
<feature type="transmembrane region" description="Helical" evidence="1">
    <location>
        <begin position="707"/>
        <end position="727"/>
    </location>
</feature>
<evidence type="ECO:0000313" key="4">
    <source>
        <dbReference type="Proteomes" id="UP000007110"/>
    </source>
</evidence>
<evidence type="ECO:0000313" key="3">
    <source>
        <dbReference type="EnsemblMetazoa" id="XP_030831148"/>
    </source>
</evidence>
<dbReference type="KEGG" id="spu:586120"/>
<reference evidence="4" key="1">
    <citation type="submission" date="2015-02" db="EMBL/GenBank/DDBJ databases">
        <title>Genome sequencing for Strongylocentrotus purpuratus.</title>
        <authorList>
            <person name="Murali S."/>
            <person name="Liu Y."/>
            <person name="Vee V."/>
            <person name="English A."/>
            <person name="Wang M."/>
            <person name="Skinner E."/>
            <person name="Han Y."/>
            <person name="Muzny D.M."/>
            <person name="Worley K.C."/>
            <person name="Gibbs R.A."/>
        </authorList>
    </citation>
    <scope>NUCLEOTIDE SEQUENCE</scope>
</reference>
<dbReference type="InterPro" id="IPR019170">
    <property type="entry name" value="Meckelin"/>
</dbReference>
<dbReference type="GO" id="GO:0060271">
    <property type="term" value="P:cilium assembly"/>
    <property type="evidence" value="ECO:0000318"/>
    <property type="project" value="GO_Central"/>
</dbReference>
<dbReference type="RefSeq" id="XP_030831148.1">
    <property type="nucleotide sequence ID" value="XM_030975288.1"/>
</dbReference>
<dbReference type="OrthoDB" id="419138at2759"/>
<keyword evidence="1" id="KW-1133">Transmembrane helix</keyword>
<proteinExistence type="predicted"/>
<accession>A0A7M7N4T9</accession>
<feature type="chain" id="PRO_5029884962" description="Meckelin" evidence="2">
    <location>
        <begin position="23"/>
        <end position="970"/>
    </location>
</feature>
<dbReference type="PANTHER" id="PTHR21274">
    <property type="entry name" value="MECKELIN"/>
    <property type="match status" value="1"/>
</dbReference>
<dbReference type="Pfam" id="PF09773">
    <property type="entry name" value="Meckelin"/>
    <property type="match status" value="1"/>
</dbReference>
<dbReference type="PANTHER" id="PTHR21274:SF0">
    <property type="entry name" value="MECKELIN"/>
    <property type="match status" value="1"/>
</dbReference>
<dbReference type="EnsemblMetazoa" id="XM_030975288">
    <property type="protein sequence ID" value="XP_030831148"/>
    <property type="gene ID" value="LOC586120"/>
</dbReference>
<feature type="transmembrane region" description="Helical" evidence="1">
    <location>
        <begin position="539"/>
        <end position="567"/>
    </location>
</feature>
<feature type="transmembrane region" description="Helical" evidence="1">
    <location>
        <begin position="587"/>
        <end position="608"/>
    </location>
</feature>
<evidence type="ECO:0008006" key="5">
    <source>
        <dbReference type="Google" id="ProtNLM"/>
    </source>
</evidence>
<organism evidence="3 4">
    <name type="scientific">Strongylocentrotus purpuratus</name>
    <name type="common">Purple sea urchin</name>
    <dbReference type="NCBI Taxonomy" id="7668"/>
    <lineage>
        <taxon>Eukaryota</taxon>
        <taxon>Metazoa</taxon>
        <taxon>Echinodermata</taxon>
        <taxon>Eleutherozoa</taxon>
        <taxon>Echinozoa</taxon>
        <taxon>Echinoidea</taxon>
        <taxon>Euechinoidea</taxon>
        <taxon>Echinacea</taxon>
        <taxon>Camarodonta</taxon>
        <taxon>Echinidea</taxon>
        <taxon>Strongylocentrotidae</taxon>
        <taxon>Strongylocentrotus</taxon>
    </lineage>
</organism>
<dbReference type="CTD" id="91147"/>
<dbReference type="GO" id="GO:0035869">
    <property type="term" value="C:ciliary transition zone"/>
    <property type="evidence" value="ECO:0000318"/>
    <property type="project" value="GO_Central"/>
</dbReference>
<dbReference type="OMA" id="YITENKG"/>
<feature type="transmembrane region" description="Helical" evidence="1">
    <location>
        <begin position="919"/>
        <end position="947"/>
    </location>
</feature>
<sequence length="970" mass="109615">MSPSRYFAIFFLAFFVITEVKSTNPFSYATVQQCRSIENGEFYYNVAELKCSPCGDNQETTADGLSCKCTSYFKMTQNQGGPDIQCTVCPPGQRATLDGWNCIACDINQLTGECQACPEGQIGVEYTITRELLSNRTCMPCSSTSQPDGSALECGRCPQSYIAESLTGSCDCPTISPANVDVCFPASIILPNPSSGAFNVPYSVLDQDQLTSWFFQENFVEVLGTCQNYRNFTGCQTWANLCTMVLTRTDQQACQDYRNYVNTITETVNGIDEWKADMPWLYYQSGEADMDLLSRDIPTIFTFDRSSDDSKLRLVVAQYTQTGQFLGIVPVTGGKLQFCKDTEEKMDAAYSFATTYRSSCVLPSRDFWDEYETVFFDMYMITEDEFRNSVLYPVPVLNSNFGADNQGDNQLLWQLTRRFYLVDNVSGKVNADDPASALRYASSIEIRVSLREGTSAGLIYPPYMRLTYSELSRETDYTEETSRTVSFAVIYSQDQSSAFQAMSICIGVFCALFLLYAMAKTNAWRRRAGLIVIDIASMFKFILFACGLIADAFLIVTVGASLYWTLFFKRQDKVYLLLPTSGQASSFNIYVIVAFVLKLLDVIHLLVIQCRTDIFLIDWERSRGRMVQANSASNTKASVAPISAWRSFFVANEWNELQEMRRSNPVLQIMAVLFFLEVVGLKNLTTTDPQSSLNPTNDEYIGEYSDILRFGMASGLYILVGVIQWLFYTLIYERFVEDVLRNFVDLCSMANISVFVLSQNNYGFYIHGRSVHGFADTNMKEIKTQFKREEDNLVGQRGLEPNTDQQTFEMLLSSTFRERYNSIVLPLRAPGAARGAGAGNNDDKISEAYVSLNKFLSTFIDHGMSDVDYVVKDKLLFEKILDMEFYDPTDKGFFFNDDGHAFQKAIFYGHEATLLVFELLLFCIVDLIFTNYVLAGAITYITSMIIIKIRDSFGRSNVARKTLVDERFLI</sequence>
<dbReference type="GO" id="GO:0036038">
    <property type="term" value="C:MKS complex"/>
    <property type="evidence" value="ECO:0007669"/>
    <property type="project" value="InterPro"/>
</dbReference>
<evidence type="ECO:0000256" key="1">
    <source>
        <dbReference type="SAM" id="Phobius"/>
    </source>
</evidence>
<dbReference type="Proteomes" id="UP000007110">
    <property type="component" value="Unassembled WGS sequence"/>
</dbReference>
<name>A0A7M7N4T9_STRPU</name>
<dbReference type="InParanoid" id="A0A7M7N4T9"/>
<feature type="transmembrane region" description="Helical" evidence="1">
    <location>
        <begin position="498"/>
        <end position="518"/>
    </location>
</feature>
<protein>
    <recommendedName>
        <fullName evidence="5">Meckelin</fullName>
    </recommendedName>
</protein>
<keyword evidence="4" id="KW-1185">Reference proteome</keyword>
<keyword evidence="1" id="KW-0812">Transmembrane</keyword>
<dbReference type="GeneID" id="586120"/>
<evidence type="ECO:0000256" key="2">
    <source>
        <dbReference type="SAM" id="SignalP"/>
    </source>
</evidence>
<feature type="signal peptide" evidence="2">
    <location>
        <begin position="1"/>
        <end position="22"/>
    </location>
</feature>
<reference evidence="3" key="2">
    <citation type="submission" date="2021-01" db="UniProtKB">
        <authorList>
            <consortium name="EnsemblMetazoa"/>
        </authorList>
    </citation>
    <scope>IDENTIFICATION</scope>
</reference>
<dbReference type="AlphaFoldDB" id="A0A7M7N4T9"/>